<evidence type="ECO:0008006" key="3">
    <source>
        <dbReference type="Google" id="ProtNLM"/>
    </source>
</evidence>
<accession>A0A839QHG4</accession>
<keyword evidence="2" id="KW-1185">Reference proteome</keyword>
<gene>
    <name evidence="1" type="ORF">E9229_000375</name>
</gene>
<dbReference type="SUPFAM" id="SSF55961">
    <property type="entry name" value="Bet v1-like"/>
    <property type="match status" value="1"/>
</dbReference>
<dbReference type="Gene3D" id="3.30.530.20">
    <property type="match status" value="1"/>
</dbReference>
<dbReference type="Pfam" id="PF10604">
    <property type="entry name" value="Polyketide_cyc2"/>
    <property type="match status" value="1"/>
</dbReference>
<dbReference type="InterPro" id="IPR023393">
    <property type="entry name" value="START-like_dom_sf"/>
</dbReference>
<proteinExistence type="predicted"/>
<dbReference type="AlphaFoldDB" id="A0A839QHG4"/>
<dbReference type="RefSeq" id="WP_183509559.1">
    <property type="nucleotide sequence ID" value="NZ_BAABGK010000041.1"/>
</dbReference>
<name>A0A839QHG4_9MICC</name>
<sequence length="148" mass="16247">MEPLSVRIEPRATAAQAWDVMTDADGYREWVPEVTGVDGEVSHGQWITLHRPGTDRDLMLHVTASADRRLLRWESGAPLGMLSERCTFILTEPEARYGCVVEIERGIGGSLERLLGDGPDEQRGWLERTAAGLKAAVERRAGLPAASP</sequence>
<evidence type="ECO:0000313" key="2">
    <source>
        <dbReference type="Proteomes" id="UP000523000"/>
    </source>
</evidence>
<dbReference type="EMBL" id="JACHVS010000001">
    <property type="protein sequence ID" value="MBB2994184.1"/>
    <property type="molecule type" value="Genomic_DNA"/>
</dbReference>
<organism evidence="1 2">
    <name type="scientific">Paeniglutamicibacter cryotolerans</name>
    <dbReference type="NCBI Taxonomy" id="670079"/>
    <lineage>
        <taxon>Bacteria</taxon>
        <taxon>Bacillati</taxon>
        <taxon>Actinomycetota</taxon>
        <taxon>Actinomycetes</taxon>
        <taxon>Micrococcales</taxon>
        <taxon>Micrococcaceae</taxon>
        <taxon>Paeniglutamicibacter</taxon>
    </lineage>
</organism>
<comment type="caution">
    <text evidence="1">The sequence shown here is derived from an EMBL/GenBank/DDBJ whole genome shotgun (WGS) entry which is preliminary data.</text>
</comment>
<reference evidence="1 2" key="1">
    <citation type="submission" date="2020-08" db="EMBL/GenBank/DDBJ databases">
        <title>Sequencing the genomes of 1000 actinobacteria strains.</title>
        <authorList>
            <person name="Klenk H.-P."/>
        </authorList>
    </citation>
    <scope>NUCLEOTIDE SEQUENCE [LARGE SCALE GENOMIC DNA]</scope>
    <source>
        <strain evidence="1 2">DSM 22826</strain>
    </source>
</reference>
<protein>
    <recommendedName>
        <fullName evidence="3">SRPBCC domain-containing protein</fullName>
    </recommendedName>
</protein>
<dbReference type="Proteomes" id="UP000523000">
    <property type="component" value="Unassembled WGS sequence"/>
</dbReference>
<dbReference type="InterPro" id="IPR019587">
    <property type="entry name" value="Polyketide_cyclase/dehydratase"/>
</dbReference>
<evidence type="ECO:0000313" key="1">
    <source>
        <dbReference type="EMBL" id="MBB2994184.1"/>
    </source>
</evidence>